<dbReference type="Pfam" id="PF04502">
    <property type="entry name" value="Saf4_Yju2"/>
    <property type="match status" value="1"/>
</dbReference>
<evidence type="ECO:0000256" key="8">
    <source>
        <dbReference type="HAMAP-Rule" id="MF_03226"/>
    </source>
</evidence>
<reference evidence="11" key="3">
    <citation type="submission" date="2021-06" db="EMBL/GenBank/DDBJ databases">
        <title>Chromosome-level genome assembly for S. haematobium.</title>
        <authorList>
            <person name="Stroehlein A.J."/>
        </authorList>
    </citation>
    <scope>NUCLEOTIDE SEQUENCE</scope>
</reference>
<comment type="subunit">
    <text evidence="8">Component of the spliceosome. Present in the activated B complex, the catalytically activated B* complex which catalyzes the branching, the catalytic step 1 C complex catalyzing the exon ligation, and the postcatalytic P complex containing the ligated exons (mRNA) and the excised lariat intron.</text>
</comment>
<proteinExistence type="inferred from homology"/>
<sequence length="337" mass="38891">MTERKVLNKYFPPDYDPSKIPRLRRGDRRKQFNIRTMAPFNMRCNTCNGYIYKAKKFNSRMETAENVDYLGLRHYRFYIRCPLCCAEIIWRTDLESGDYVLESGAKRNFEALKTAEELEAKRQAEEEEELANNPMKLLEKRTDQSKQEMEMVEVIEDLKQLNQRQATMEADHVLLRQMWREEEAVKEAEKEADDALIKELLASKSEQVHLLPLEFGGENSSKPIRIPALKDLMKVNRKEPVEIGKSYLKRQLQGVLRVQKKSVSETKIPKLDGDSKALTMNNINVSNSSTNNSLTNDKSKDSNVNQQVSCTSNDNNDNTQPCQPLPGMVYSDHSDSD</sequence>
<evidence type="ECO:0000256" key="10">
    <source>
        <dbReference type="SAM" id="MobiDB-lite"/>
    </source>
</evidence>
<keyword evidence="6" id="KW-0508">mRNA splicing</keyword>
<dbReference type="AlphaFoldDB" id="A0A922IKJ8"/>
<feature type="binding site" evidence="8">
    <location>
        <position position="44"/>
    </location>
    <ligand>
        <name>Zn(2+)</name>
        <dbReference type="ChEBI" id="CHEBI:29105"/>
    </ligand>
</feature>
<feature type="binding site" evidence="8">
    <location>
        <position position="47"/>
    </location>
    <ligand>
        <name>Zn(2+)</name>
        <dbReference type="ChEBI" id="CHEBI:29105"/>
    </ligand>
</feature>
<dbReference type="CTD" id="75577835"/>
<feature type="binding site" evidence="8">
    <location>
        <position position="81"/>
    </location>
    <ligand>
        <name>Zn(2+)</name>
        <dbReference type="ChEBI" id="CHEBI:29105"/>
    </ligand>
</feature>
<reference evidence="11" key="4">
    <citation type="journal article" date="2022" name="PLoS Pathog.">
        <title>Chromosome-level genome of Schistosoma haematobium underpins genome-wide explorations of molecular variation.</title>
        <authorList>
            <person name="Stroehlein A.J."/>
            <person name="Korhonen P.K."/>
            <person name="Lee V.V."/>
            <person name="Ralph S.A."/>
            <person name="Mentink-Kane M."/>
            <person name="You H."/>
            <person name="McManus D.P."/>
            <person name="Tchuente L.T."/>
            <person name="Stothard J.R."/>
            <person name="Kaur P."/>
            <person name="Dudchenko O."/>
            <person name="Aiden E.L."/>
            <person name="Yang B."/>
            <person name="Yang H."/>
            <person name="Emery A.M."/>
            <person name="Webster B.L."/>
            <person name="Brindley P.J."/>
            <person name="Rollinson D."/>
            <person name="Chang B.C.H."/>
            <person name="Gasser R.B."/>
            <person name="Young N.D."/>
        </authorList>
    </citation>
    <scope>NUCLEOTIDE SEQUENCE</scope>
</reference>
<comment type="caution">
    <text evidence="11">The sequence shown here is derived from an EMBL/GenBank/DDBJ whole genome shotgun (WGS) entry which is preliminary data.</text>
</comment>
<dbReference type="PANTHER" id="PTHR12111:SF1">
    <property type="entry name" value="SPLICING FACTOR YJU2"/>
    <property type="match status" value="1"/>
</dbReference>
<keyword evidence="7 8" id="KW-0539">Nucleus</keyword>
<gene>
    <name evidence="11" type="primary">CCDC94_1</name>
    <name evidence="11" type="ORF">MS3_00008627</name>
</gene>
<evidence type="ECO:0000256" key="2">
    <source>
        <dbReference type="ARBA" id="ARBA00022664"/>
    </source>
</evidence>
<comment type="similarity">
    <text evidence="8">Belongs to the CWC16 family. YJU2 subfamily.</text>
</comment>
<name>A0A922IKJ8_SCHHA</name>
<evidence type="ECO:0000256" key="7">
    <source>
        <dbReference type="ARBA" id="ARBA00023242"/>
    </source>
</evidence>
<evidence type="ECO:0000313" key="11">
    <source>
        <dbReference type="EMBL" id="KAH9581509.1"/>
    </source>
</evidence>
<comment type="subcellular location">
    <subcellularLocation>
        <location evidence="1 8">Nucleus</location>
    </subcellularLocation>
</comment>
<evidence type="ECO:0000256" key="1">
    <source>
        <dbReference type="ARBA" id="ARBA00004123"/>
    </source>
</evidence>
<accession>A0A922IKJ8</accession>
<dbReference type="Proteomes" id="UP000471633">
    <property type="component" value="Unassembled WGS sequence"/>
</dbReference>
<keyword evidence="12" id="KW-1185">Reference proteome</keyword>
<dbReference type="GeneID" id="75577835"/>
<feature type="compositionally biased region" description="Low complexity" evidence="10">
    <location>
        <begin position="282"/>
        <end position="296"/>
    </location>
</feature>
<dbReference type="InterPro" id="IPR043701">
    <property type="entry name" value="Yju2"/>
</dbReference>
<comment type="function">
    <text evidence="8">Part of the spliceosome which catalyzes two sequential transesterification reactions, first the excision of the non-coding intron from pre-mRNA and then the ligation of the coding exons to form the mature mRNA. Plays a role in stabilizing the structure of the spliceosome catalytic core and docking of the branch helix into the active site, producing 5'-exon and lariat intron-3'-intermediates.</text>
</comment>
<protein>
    <recommendedName>
        <fullName evidence="8">Splicing factor YJU2</fullName>
    </recommendedName>
</protein>
<evidence type="ECO:0000256" key="4">
    <source>
        <dbReference type="ARBA" id="ARBA00022728"/>
    </source>
</evidence>
<reference evidence="11" key="2">
    <citation type="journal article" date="2019" name="Gigascience">
        <title>High-quality Schistosoma haematobium genome achieved by single-molecule and long-range sequencing.</title>
        <authorList>
            <person name="Stroehlein A.J."/>
            <person name="Korhonen P.K."/>
            <person name="Chong T.M."/>
            <person name="Lim Y.L."/>
            <person name="Chan K.G."/>
            <person name="Webster B."/>
            <person name="Rollinson D."/>
            <person name="Brindley P.J."/>
            <person name="Gasser R.B."/>
            <person name="Young N.D."/>
        </authorList>
    </citation>
    <scope>NUCLEOTIDE SEQUENCE</scope>
</reference>
<feature type="coiled-coil region" evidence="9">
    <location>
        <begin position="108"/>
        <end position="198"/>
    </location>
</feature>
<dbReference type="InterPro" id="IPR007590">
    <property type="entry name" value="Saf4/Yju2"/>
</dbReference>
<dbReference type="KEGG" id="shx:MS3_00008627"/>
<organism evidence="11 12">
    <name type="scientific">Schistosoma haematobium</name>
    <name type="common">Blood fluke</name>
    <dbReference type="NCBI Taxonomy" id="6185"/>
    <lineage>
        <taxon>Eukaryota</taxon>
        <taxon>Metazoa</taxon>
        <taxon>Spiralia</taxon>
        <taxon>Lophotrochozoa</taxon>
        <taxon>Platyhelminthes</taxon>
        <taxon>Trematoda</taxon>
        <taxon>Digenea</taxon>
        <taxon>Strigeidida</taxon>
        <taxon>Schistosomatoidea</taxon>
        <taxon>Schistosomatidae</taxon>
        <taxon>Schistosoma</taxon>
    </lineage>
</organism>
<dbReference type="GO" id="GO:0046872">
    <property type="term" value="F:metal ion binding"/>
    <property type="evidence" value="ECO:0007669"/>
    <property type="project" value="UniProtKB-KW"/>
</dbReference>
<keyword evidence="9" id="KW-0175">Coiled coil</keyword>
<dbReference type="HAMAP" id="MF_03226">
    <property type="entry name" value="YJU2"/>
    <property type="match status" value="1"/>
</dbReference>
<evidence type="ECO:0000256" key="6">
    <source>
        <dbReference type="ARBA" id="ARBA00023187"/>
    </source>
</evidence>
<evidence type="ECO:0000256" key="9">
    <source>
        <dbReference type="SAM" id="Coils"/>
    </source>
</evidence>
<feature type="binding site" evidence="8">
    <location>
        <position position="84"/>
    </location>
    <ligand>
        <name>Zn(2+)</name>
        <dbReference type="ChEBI" id="CHEBI:29105"/>
    </ligand>
</feature>
<dbReference type="RefSeq" id="XP_051065591.1">
    <property type="nucleotide sequence ID" value="XM_051216958.1"/>
</dbReference>
<evidence type="ECO:0000256" key="3">
    <source>
        <dbReference type="ARBA" id="ARBA00022723"/>
    </source>
</evidence>
<dbReference type="PANTHER" id="PTHR12111">
    <property type="entry name" value="SPLICING FACTOR YJU2"/>
    <property type="match status" value="1"/>
</dbReference>
<dbReference type="GO" id="GO:0071006">
    <property type="term" value="C:U2-type catalytic step 1 spliceosome"/>
    <property type="evidence" value="ECO:0007669"/>
    <property type="project" value="UniProtKB-UniRule"/>
</dbReference>
<feature type="region of interest" description="Disordered" evidence="10">
    <location>
        <begin position="282"/>
        <end position="337"/>
    </location>
</feature>
<evidence type="ECO:0000256" key="5">
    <source>
        <dbReference type="ARBA" id="ARBA00022833"/>
    </source>
</evidence>
<dbReference type="OrthoDB" id="674963at2759"/>
<feature type="compositionally biased region" description="Polar residues" evidence="10">
    <location>
        <begin position="302"/>
        <end position="322"/>
    </location>
</feature>
<reference evidence="11" key="1">
    <citation type="journal article" date="2012" name="Nat. Genet.">
        <title>Whole-genome sequence of Schistosoma haematobium.</title>
        <authorList>
            <person name="Young N.D."/>
            <person name="Jex A.R."/>
            <person name="Li B."/>
            <person name="Liu S."/>
            <person name="Yang L."/>
            <person name="Xiong Z."/>
            <person name="Li Y."/>
            <person name="Cantacessi C."/>
            <person name="Hall R.S."/>
            <person name="Xu X."/>
            <person name="Chen F."/>
            <person name="Wu X."/>
            <person name="Zerlotini A."/>
            <person name="Oliveira G."/>
            <person name="Hofmann A."/>
            <person name="Zhang G."/>
            <person name="Fang X."/>
            <person name="Kang Y."/>
            <person name="Campbell B.E."/>
            <person name="Loukas A."/>
            <person name="Ranganathan S."/>
            <person name="Rollinson D."/>
            <person name="Rinaldi G."/>
            <person name="Brindley P.J."/>
            <person name="Yang H."/>
            <person name="Wang J."/>
            <person name="Wang J."/>
            <person name="Gasser R.B."/>
        </authorList>
    </citation>
    <scope>NUCLEOTIDE SEQUENCE</scope>
</reference>
<dbReference type="GO" id="GO:0000349">
    <property type="term" value="P:generation of catalytic spliceosome for first transesterification step"/>
    <property type="evidence" value="ECO:0007669"/>
    <property type="project" value="UniProtKB-UniRule"/>
</dbReference>
<dbReference type="EMBL" id="AMPZ03000006">
    <property type="protein sequence ID" value="KAH9581509.1"/>
    <property type="molecule type" value="Genomic_DNA"/>
</dbReference>
<evidence type="ECO:0000313" key="12">
    <source>
        <dbReference type="Proteomes" id="UP000471633"/>
    </source>
</evidence>
<keyword evidence="3 8" id="KW-0479">Metal-binding</keyword>
<keyword evidence="4 8" id="KW-0747">Spliceosome</keyword>
<keyword evidence="2" id="KW-0507">mRNA processing</keyword>
<keyword evidence="5 8" id="KW-0862">Zinc</keyword>